<evidence type="ECO:0000256" key="2">
    <source>
        <dbReference type="ARBA" id="ARBA00024179"/>
    </source>
</evidence>
<dbReference type="InterPro" id="IPR036412">
    <property type="entry name" value="HAD-like_sf"/>
</dbReference>
<dbReference type="Proteomes" id="UP000076447">
    <property type="component" value="Unassembled WGS sequence"/>
</dbReference>
<organism evidence="6 7">
    <name type="scientific">Oerskovia enterophila</name>
    <dbReference type="NCBI Taxonomy" id="43678"/>
    <lineage>
        <taxon>Bacteria</taxon>
        <taxon>Bacillati</taxon>
        <taxon>Actinomycetota</taxon>
        <taxon>Actinomycetes</taxon>
        <taxon>Micrococcales</taxon>
        <taxon>Cellulomonadaceae</taxon>
        <taxon>Oerskovia</taxon>
    </lineage>
</organism>
<dbReference type="InterPro" id="IPR044651">
    <property type="entry name" value="OTSB-like"/>
</dbReference>
<dbReference type="SUPFAM" id="SSF56784">
    <property type="entry name" value="HAD-like"/>
    <property type="match status" value="1"/>
</dbReference>
<gene>
    <name evidence="6" type="ORF">OJAG_21040</name>
</gene>
<dbReference type="GO" id="GO:0004805">
    <property type="term" value="F:trehalose-phosphatase activity"/>
    <property type="evidence" value="ECO:0007669"/>
    <property type="project" value="InterPro"/>
</dbReference>
<evidence type="ECO:0000256" key="4">
    <source>
        <dbReference type="ARBA" id="ARBA00031957"/>
    </source>
</evidence>
<evidence type="ECO:0000313" key="7">
    <source>
        <dbReference type="Proteomes" id="UP000076447"/>
    </source>
</evidence>
<evidence type="ECO:0000256" key="3">
    <source>
        <dbReference type="ARBA" id="ARBA00024253"/>
    </source>
</evidence>
<protein>
    <recommendedName>
        <fullName evidence="3">Trehalose-phosphate phosphatase</fullName>
    </recommendedName>
    <alternativeName>
        <fullName evidence="4">Trehalose-6-phosphate phosphatase</fullName>
    </alternativeName>
</protein>
<dbReference type="Gene3D" id="3.40.50.1000">
    <property type="entry name" value="HAD superfamily/HAD-like"/>
    <property type="match status" value="2"/>
</dbReference>
<comment type="function">
    <text evidence="2">Removes the phosphate from trehalose 6-phosphate to produce free trehalose.</text>
</comment>
<dbReference type="GO" id="GO:0005992">
    <property type="term" value="P:trehalose biosynthetic process"/>
    <property type="evidence" value="ECO:0007669"/>
    <property type="project" value="InterPro"/>
</dbReference>
<feature type="compositionally biased region" description="Gly residues" evidence="5">
    <location>
        <begin position="125"/>
        <end position="137"/>
    </location>
</feature>
<dbReference type="PATRIC" id="fig|43678.3.peg.2194"/>
<feature type="compositionally biased region" description="Low complexity" evidence="5">
    <location>
        <begin position="138"/>
        <end position="151"/>
    </location>
</feature>
<evidence type="ECO:0000313" key="6">
    <source>
        <dbReference type="EMBL" id="KZM35136.1"/>
    </source>
</evidence>
<evidence type="ECO:0000256" key="1">
    <source>
        <dbReference type="ARBA" id="ARBA00022801"/>
    </source>
</evidence>
<dbReference type="InterPro" id="IPR023214">
    <property type="entry name" value="HAD_sf"/>
</dbReference>
<keyword evidence="6" id="KW-0326">Glycosidase</keyword>
<dbReference type="EMBL" id="LRIE01000073">
    <property type="protein sequence ID" value="KZM35136.1"/>
    <property type="molecule type" value="Genomic_DNA"/>
</dbReference>
<dbReference type="PANTHER" id="PTHR43768:SF3">
    <property type="entry name" value="TREHALOSE 6-PHOSPHATE PHOSPHATASE"/>
    <property type="match status" value="1"/>
</dbReference>
<feature type="region of interest" description="Disordered" evidence="5">
    <location>
        <begin position="118"/>
        <end position="159"/>
    </location>
</feature>
<dbReference type="RefSeq" id="WP_068708558.1">
    <property type="nucleotide sequence ID" value="NZ_LRIE01000073.1"/>
</dbReference>
<keyword evidence="1 6" id="KW-0378">Hydrolase</keyword>
<dbReference type="STRING" id="43678.OJAG_21040"/>
<dbReference type="GO" id="GO:0016798">
    <property type="term" value="F:hydrolase activity, acting on glycosyl bonds"/>
    <property type="evidence" value="ECO:0007669"/>
    <property type="project" value="UniProtKB-KW"/>
</dbReference>
<dbReference type="PANTHER" id="PTHR43768">
    <property type="entry name" value="TREHALOSE 6-PHOSPHATE PHOSPHATASE"/>
    <property type="match status" value="1"/>
</dbReference>
<name>A0A163REW6_9CELL</name>
<proteinExistence type="predicted"/>
<accession>A0A163REW6</accession>
<dbReference type="Pfam" id="PF02358">
    <property type="entry name" value="Trehalose_PPase"/>
    <property type="match status" value="1"/>
</dbReference>
<sequence>MTASGPGTALDGGLERDLAAFAALAPRTPDGGAPAGGPLLVASDFDGVLAPLGDDPLASRPTPASAAALARLTTLGPDRVRVALVSGRRIEDLARLASPPLGALLVGSHGAETGEVLAPAPEGGPADGPGVAGGADGADGAVAGAGDAPGAQSQVRADGTTARVRLVPVALDDSQTTLLDRVTQGLEEIAAPVEGAWVEHKPSAAVLHTRLSPQPAADEASAAAARLGDELGAHAMTGKNVVEIAVTSTSKGIALDALRTSLGSPAVLYLGDDVTDERAFAVLGASDLGIKVGPGETLARRRVADPAEAARALTALADLLGA</sequence>
<dbReference type="InterPro" id="IPR003337">
    <property type="entry name" value="Trehalose_PPase"/>
</dbReference>
<comment type="caution">
    <text evidence="6">The sequence shown here is derived from an EMBL/GenBank/DDBJ whole genome shotgun (WGS) entry which is preliminary data.</text>
</comment>
<reference evidence="6 7" key="1">
    <citation type="submission" date="2016-01" db="EMBL/GenBank/DDBJ databases">
        <title>Genome sequence of Oerskovia enterophila VJag, an agar and cellulose degrading bacterium.</title>
        <authorList>
            <person name="Poehlein A."/>
            <person name="Jag V."/>
            <person name="Bengelsdorf F."/>
            <person name="Duerre P."/>
            <person name="Daniel R."/>
        </authorList>
    </citation>
    <scope>NUCLEOTIDE SEQUENCE [LARGE SCALE GENOMIC DNA]</scope>
    <source>
        <strain evidence="6 7">VJag</strain>
    </source>
</reference>
<dbReference type="AlphaFoldDB" id="A0A163REW6"/>
<evidence type="ECO:0000256" key="5">
    <source>
        <dbReference type="SAM" id="MobiDB-lite"/>
    </source>
</evidence>